<dbReference type="InterPro" id="IPR050492">
    <property type="entry name" value="Bact_metal-bind_prot9"/>
</dbReference>
<comment type="similarity">
    <text evidence="1">Belongs to the bacterial solute-binding protein 9 family.</text>
</comment>
<dbReference type="Pfam" id="PF01297">
    <property type="entry name" value="ZnuA"/>
    <property type="match status" value="1"/>
</dbReference>
<proteinExistence type="inferred from homology"/>
<accession>A0A345PAD9</accession>
<dbReference type="RefSeq" id="WP_114900356.1">
    <property type="nucleotide sequence ID" value="NZ_CP031222.1"/>
</dbReference>
<dbReference type="KEGG" id="mbah:HYN46_16240"/>
<reference evidence="6 7" key="1">
    <citation type="submission" date="2018-07" db="EMBL/GenBank/DDBJ databases">
        <title>Genome sequencing of Moraxellaceae gen. HYN0046.</title>
        <authorList>
            <person name="Kim M."/>
            <person name="Yi H."/>
        </authorList>
    </citation>
    <scope>NUCLEOTIDE SEQUENCE [LARGE SCALE GENOMIC DNA]</scope>
    <source>
        <strain evidence="6 7">HYN0046</strain>
    </source>
</reference>
<dbReference type="Proteomes" id="UP000253940">
    <property type="component" value="Chromosome"/>
</dbReference>
<dbReference type="PANTHER" id="PTHR42953:SF3">
    <property type="entry name" value="HIGH-AFFINITY ZINC UPTAKE SYSTEM PROTEIN ZNUA"/>
    <property type="match status" value="1"/>
</dbReference>
<evidence type="ECO:0000256" key="5">
    <source>
        <dbReference type="ARBA" id="ARBA00022906"/>
    </source>
</evidence>
<sequence>MQLFHRLFLGIVATLLVGLPYAQAGTLVATTHPLYLIAQAVTQGIEQPVALLPPASSGHDVNLRPSDRLLLKQSDFVVWFGRDYEASLKDILEHQRNAVALYDLKAFHRLPLRDVQGQPIKDSFDPHIWLDPANAIGIAYAIATVRAKQFPAKSRLYLQNAQKFSEHLLAVVHVEQANPPRHYWAYHDAYQYLEHALNLKFAGALTADAELPPSGGQLIWLSQHRPSSTAVCLFAERTPAASLIQKLSPVQSYPIDEVMAGATNFVDGWQAIAQQFKKCTP</sequence>
<keyword evidence="3" id="KW-0813">Transport</keyword>
<evidence type="ECO:0000256" key="4">
    <source>
        <dbReference type="ARBA" id="ARBA00022729"/>
    </source>
</evidence>
<name>A0A345PAD9_9GAMM</name>
<dbReference type="GO" id="GO:0006829">
    <property type="term" value="P:zinc ion transport"/>
    <property type="evidence" value="ECO:0007669"/>
    <property type="project" value="UniProtKB-KW"/>
</dbReference>
<evidence type="ECO:0000313" key="6">
    <source>
        <dbReference type="EMBL" id="AXI04248.1"/>
    </source>
</evidence>
<keyword evidence="5" id="KW-0862">Zinc</keyword>
<evidence type="ECO:0000256" key="3">
    <source>
        <dbReference type="ARBA" id="ARBA00022448"/>
    </source>
</evidence>
<evidence type="ECO:0000256" key="1">
    <source>
        <dbReference type="ARBA" id="ARBA00011028"/>
    </source>
</evidence>
<keyword evidence="5" id="KW-0406">Ion transport</keyword>
<gene>
    <name evidence="6" type="ORF">HYN46_16240</name>
</gene>
<dbReference type="SUPFAM" id="SSF53807">
    <property type="entry name" value="Helical backbone' metal receptor"/>
    <property type="match status" value="1"/>
</dbReference>
<organism evidence="6 7">
    <name type="scientific">Aquirhabdus parva</name>
    <dbReference type="NCBI Taxonomy" id="2283318"/>
    <lineage>
        <taxon>Bacteria</taxon>
        <taxon>Pseudomonadati</taxon>
        <taxon>Pseudomonadota</taxon>
        <taxon>Gammaproteobacteria</taxon>
        <taxon>Moraxellales</taxon>
        <taxon>Moraxellaceae</taxon>
        <taxon>Aquirhabdus</taxon>
    </lineage>
</organism>
<dbReference type="EMBL" id="CP031222">
    <property type="protein sequence ID" value="AXI04248.1"/>
    <property type="molecule type" value="Genomic_DNA"/>
</dbReference>
<evidence type="ECO:0000313" key="7">
    <source>
        <dbReference type="Proteomes" id="UP000253940"/>
    </source>
</evidence>
<evidence type="ECO:0000256" key="2">
    <source>
        <dbReference type="ARBA" id="ARBA00015915"/>
    </source>
</evidence>
<keyword evidence="7" id="KW-1185">Reference proteome</keyword>
<dbReference type="InterPro" id="IPR006127">
    <property type="entry name" value="ZnuA-like"/>
</dbReference>
<protein>
    <recommendedName>
        <fullName evidence="2">High-affinity zinc uptake system protein ZnuA</fullName>
    </recommendedName>
</protein>
<keyword evidence="4" id="KW-0732">Signal</keyword>
<dbReference type="PANTHER" id="PTHR42953">
    <property type="entry name" value="HIGH-AFFINITY ZINC UPTAKE SYSTEM PROTEIN ZNUA-RELATED"/>
    <property type="match status" value="1"/>
</dbReference>
<dbReference type="GO" id="GO:0046872">
    <property type="term" value="F:metal ion binding"/>
    <property type="evidence" value="ECO:0007669"/>
    <property type="project" value="InterPro"/>
</dbReference>
<dbReference type="OrthoDB" id="7346865at2"/>
<dbReference type="AlphaFoldDB" id="A0A345PAD9"/>
<dbReference type="Gene3D" id="3.40.50.1980">
    <property type="entry name" value="Nitrogenase molybdenum iron protein domain"/>
    <property type="match status" value="2"/>
</dbReference>
<keyword evidence="5" id="KW-0864">Zinc transport</keyword>